<evidence type="ECO:0000313" key="2">
    <source>
        <dbReference type="EMBL" id="MBB5493582.1"/>
    </source>
</evidence>
<dbReference type="EMBL" id="JACHDO010000001">
    <property type="protein sequence ID" value="MBB5493582.1"/>
    <property type="molecule type" value="Genomic_DNA"/>
</dbReference>
<accession>A0A840WBQ8</accession>
<evidence type="ECO:0000256" key="1">
    <source>
        <dbReference type="SAM" id="MobiDB-lite"/>
    </source>
</evidence>
<organism evidence="2 3">
    <name type="scientific">Nocardiopsis metallicus</name>
    <dbReference type="NCBI Taxonomy" id="179819"/>
    <lineage>
        <taxon>Bacteria</taxon>
        <taxon>Bacillati</taxon>
        <taxon>Actinomycetota</taxon>
        <taxon>Actinomycetes</taxon>
        <taxon>Streptosporangiales</taxon>
        <taxon>Nocardiopsidaceae</taxon>
        <taxon>Nocardiopsis</taxon>
    </lineage>
</organism>
<dbReference type="Gene3D" id="2.130.10.10">
    <property type="entry name" value="YVTN repeat-like/Quinoprotein amine dehydrogenase"/>
    <property type="match status" value="1"/>
</dbReference>
<protein>
    <recommendedName>
        <fullName evidence="4">Protein kinase domain-containing protein</fullName>
    </recommendedName>
</protein>
<keyword evidence="3" id="KW-1185">Reference proteome</keyword>
<sequence>MLPLHPHDPPTAGPYRFLARLGEDPWTRSYLGAAPGRPPVRIRVLRSGQATDPTTRSAFTHRVENRSGSVSPNVAAVLDSDLDSPVPWAAIERPLGPDLGELVRAHGPLPTAALHPLALATAQGLAGLHTAEHAHGTLAPESVLLTGDRALLTDPGLIPAKEVHDTEASVFDPPEGGGAPAGDIFAWAAVLCFAASGVEGPDGLDRVPLQLRSVVDACLRENANLRPSAVDLVSMLGGTAAAAPWPPELIPVIEASTASVRGVLPAESAAPTPGGQGRFLGLTAGALALTLVAATGAAWGYNRFTGLSETETAAEEPEPTTPAMITDAACLEGSGFPEPAGWEGELLADEAAFSPDGDVLALAGLEHGLSLWDWRAGELIATPAEDVDRAGKLEFSPVGCAFSVLWEDEVEEAGQEEQSSYWVASTFDIPSGQALEHLGPQPAPRPDGSQQRMSVTTTTFSPSGRWLALGARTSIEVNRDDSIAIVDMETNEQVRTFNDMDYSSHLGFLDDTRVASSGLDSIIVWDIESGQRVQTIRNVSTREMVTVPGHNQVIYIANGEVVWHDLEDGSPLGVFPLDDYTAAPFNANIRSMTHDPGHGLVHVTWTYTSDEEDLEDRTTYRRAHLWDLETGEDLLAGNEDLMAQGAAFHPEVIAGIDADGNVNLIDPDTLEIIDTLG</sequence>
<evidence type="ECO:0000313" key="3">
    <source>
        <dbReference type="Proteomes" id="UP000579647"/>
    </source>
</evidence>
<dbReference type="PANTHER" id="PTHR19879">
    <property type="entry name" value="TRANSCRIPTION INITIATION FACTOR TFIID"/>
    <property type="match status" value="1"/>
</dbReference>
<name>A0A840WBQ8_9ACTN</name>
<dbReference type="SUPFAM" id="SSF50978">
    <property type="entry name" value="WD40 repeat-like"/>
    <property type="match status" value="1"/>
</dbReference>
<dbReference type="InterPro" id="IPR015943">
    <property type="entry name" value="WD40/YVTN_repeat-like_dom_sf"/>
</dbReference>
<feature type="region of interest" description="Disordered" evidence="1">
    <location>
        <begin position="436"/>
        <end position="457"/>
    </location>
</feature>
<dbReference type="AlphaFoldDB" id="A0A840WBQ8"/>
<dbReference type="SUPFAM" id="SSF56112">
    <property type="entry name" value="Protein kinase-like (PK-like)"/>
    <property type="match status" value="1"/>
</dbReference>
<dbReference type="PANTHER" id="PTHR19879:SF9">
    <property type="entry name" value="TRANSCRIPTION INITIATION FACTOR TFIID SUBUNIT 5"/>
    <property type="match status" value="1"/>
</dbReference>
<dbReference type="InterPro" id="IPR011009">
    <property type="entry name" value="Kinase-like_dom_sf"/>
</dbReference>
<proteinExistence type="predicted"/>
<dbReference type="Proteomes" id="UP000579647">
    <property type="component" value="Unassembled WGS sequence"/>
</dbReference>
<dbReference type="Gene3D" id="1.10.510.10">
    <property type="entry name" value="Transferase(Phosphotransferase) domain 1"/>
    <property type="match status" value="1"/>
</dbReference>
<comment type="caution">
    <text evidence="2">The sequence shown here is derived from an EMBL/GenBank/DDBJ whole genome shotgun (WGS) entry which is preliminary data.</text>
</comment>
<reference evidence="2 3" key="1">
    <citation type="submission" date="2020-08" db="EMBL/GenBank/DDBJ databases">
        <title>Sequencing the genomes of 1000 actinobacteria strains.</title>
        <authorList>
            <person name="Klenk H.-P."/>
        </authorList>
    </citation>
    <scope>NUCLEOTIDE SEQUENCE [LARGE SCALE GENOMIC DNA]</scope>
    <source>
        <strain evidence="2 3">DSM 44598</strain>
    </source>
</reference>
<dbReference type="RefSeq" id="WP_184366763.1">
    <property type="nucleotide sequence ID" value="NZ_BAAAKM010000055.1"/>
</dbReference>
<evidence type="ECO:0008006" key="4">
    <source>
        <dbReference type="Google" id="ProtNLM"/>
    </source>
</evidence>
<dbReference type="InterPro" id="IPR036322">
    <property type="entry name" value="WD40_repeat_dom_sf"/>
</dbReference>
<gene>
    <name evidence="2" type="ORF">HNR07_004719</name>
</gene>
<feature type="compositionally biased region" description="Polar residues" evidence="1">
    <location>
        <begin position="448"/>
        <end position="457"/>
    </location>
</feature>